<evidence type="ECO:0000313" key="1">
    <source>
        <dbReference type="EMBL" id="ADV16648.1"/>
    </source>
</evidence>
<dbReference type="InterPro" id="IPR035181">
    <property type="entry name" value="DUF5463"/>
</dbReference>
<accession>A0A384KTE1</accession>
<dbReference type="EMBL" id="HQ612242">
    <property type="protein sequence ID" value="ADV16648.1"/>
    <property type="molecule type" value="Genomic_DNA"/>
</dbReference>
<keyword evidence="1" id="KW-0614">Plasmid</keyword>
<accession>A0A3G5KYR8</accession>
<accession>A0A5P8YMY2</accession>
<dbReference type="RefSeq" id="WP_002229797.1">
    <property type="nucleotide sequence ID" value="NC_004836.1"/>
</dbReference>
<sequence length="32" mass="3858">MSQISTKHRTVLFRRWMAIICCLIINIAYLVY</sequence>
<organism evidence="1">
    <name type="scientific">Yersinia pestis</name>
    <dbReference type="NCBI Taxonomy" id="632"/>
    <lineage>
        <taxon>Bacteria</taxon>
        <taxon>Pseudomonadati</taxon>
        <taxon>Pseudomonadota</taxon>
        <taxon>Gammaproteobacteria</taxon>
        <taxon>Enterobacterales</taxon>
        <taxon>Yersiniaceae</taxon>
        <taxon>Yersinia</taxon>
    </lineage>
</organism>
<dbReference type="OrthoDB" id="9887013at2"/>
<dbReference type="AlphaFoldDB" id="A0A5P8YMY2"/>
<accession>E7E578</accession>
<dbReference type="Pfam" id="PF17551">
    <property type="entry name" value="DUF5463"/>
    <property type="match status" value="1"/>
</dbReference>
<geneLocation type="plasmid" evidence="1">
    <name>pCD1-pMT1</name>
</geneLocation>
<protein>
    <submittedName>
        <fullName evidence="1">Uncharacterized protein</fullName>
    </submittedName>
</protein>
<name>A0A5P8YMY2_YERPE</name>
<proteinExistence type="predicted"/>
<accession>A0A6B3T6Q3</accession>
<accession>A0A2S9PEC9</accession>
<reference evidence="1" key="1">
    <citation type="journal article" date="2010" name="Int. J. Microbiol.">
        <title>Characterization of pPCP1 plasmids in Yersinia pestis strains isolated from the former Soviet Union.</title>
        <authorList>
            <person name="Rajanna C."/>
            <person name="Revazishvili T."/>
            <person name="Rashid M.H."/>
            <person name="Chubinidze S."/>
            <person name="Bakanidze L."/>
            <person name="Tsanava S."/>
            <person name="Imnadze P."/>
            <person name="Bishop-Lilly K.A."/>
            <person name="Sozhamannan S."/>
            <person name="Gibbons H.S."/>
            <person name="Morris J.G."/>
            <person name="Sulakvelidze A."/>
        </authorList>
    </citation>
    <scope>NUCLEOTIDE SEQUENCE</scope>
    <source>
        <strain evidence="1">C790</strain>
        <plasmid evidence="1">pCD1-pMT1</plasmid>
    </source>
</reference>